<gene>
    <name evidence="2" type="ORF">JAAARDRAFT_311610</name>
</gene>
<feature type="compositionally biased region" description="Low complexity" evidence="1">
    <location>
        <begin position="32"/>
        <end position="41"/>
    </location>
</feature>
<keyword evidence="3" id="KW-1185">Reference proteome</keyword>
<accession>A0A067PYV2</accession>
<sequence length="102" mass="11180">MARVHGQYSTLRYSALLFVGSIELSFVASSSLPESVSSPSPQRTRFTAGHATSHEHRSPQSLRFLVATSWNTYDDFNLRGGSMKGACSADWCQHGVSQTKVD</sequence>
<evidence type="ECO:0000256" key="1">
    <source>
        <dbReference type="SAM" id="MobiDB-lite"/>
    </source>
</evidence>
<name>A0A067PYV2_9AGAM</name>
<evidence type="ECO:0000313" key="2">
    <source>
        <dbReference type="EMBL" id="KDQ56422.1"/>
    </source>
</evidence>
<feature type="region of interest" description="Disordered" evidence="1">
    <location>
        <begin position="32"/>
        <end position="59"/>
    </location>
</feature>
<dbReference type="EMBL" id="KL197722">
    <property type="protein sequence ID" value="KDQ56422.1"/>
    <property type="molecule type" value="Genomic_DNA"/>
</dbReference>
<dbReference type="Proteomes" id="UP000027265">
    <property type="component" value="Unassembled WGS sequence"/>
</dbReference>
<evidence type="ECO:0000313" key="3">
    <source>
        <dbReference type="Proteomes" id="UP000027265"/>
    </source>
</evidence>
<dbReference type="HOGENOM" id="CLU_2277890_0_0_1"/>
<proteinExistence type="predicted"/>
<protein>
    <submittedName>
        <fullName evidence="2">Uncharacterized protein</fullName>
    </submittedName>
</protein>
<organism evidence="2 3">
    <name type="scientific">Jaapia argillacea MUCL 33604</name>
    <dbReference type="NCBI Taxonomy" id="933084"/>
    <lineage>
        <taxon>Eukaryota</taxon>
        <taxon>Fungi</taxon>
        <taxon>Dikarya</taxon>
        <taxon>Basidiomycota</taxon>
        <taxon>Agaricomycotina</taxon>
        <taxon>Agaricomycetes</taxon>
        <taxon>Agaricomycetidae</taxon>
        <taxon>Jaapiales</taxon>
        <taxon>Jaapiaceae</taxon>
        <taxon>Jaapia</taxon>
    </lineage>
</organism>
<dbReference type="InParanoid" id="A0A067PYV2"/>
<reference evidence="3" key="1">
    <citation type="journal article" date="2014" name="Proc. Natl. Acad. Sci. U.S.A.">
        <title>Extensive sampling of basidiomycete genomes demonstrates inadequacy of the white-rot/brown-rot paradigm for wood decay fungi.</title>
        <authorList>
            <person name="Riley R."/>
            <person name="Salamov A.A."/>
            <person name="Brown D.W."/>
            <person name="Nagy L.G."/>
            <person name="Floudas D."/>
            <person name="Held B.W."/>
            <person name="Levasseur A."/>
            <person name="Lombard V."/>
            <person name="Morin E."/>
            <person name="Otillar R."/>
            <person name="Lindquist E.A."/>
            <person name="Sun H."/>
            <person name="LaButti K.M."/>
            <person name="Schmutz J."/>
            <person name="Jabbour D."/>
            <person name="Luo H."/>
            <person name="Baker S.E."/>
            <person name="Pisabarro A.G."/>
            <person name="Walton J.D."/>
            <person name="Blanchette R.A."/>
            <person name="Henrissat B."/>
            <person name="Martin F."/>
            <person name="Cullen D."/>
            <person name="Hibbett D.S."/>
            <person name="Grigoriev I.V."/>
        </authorList>
    </citation>
    <scope>NUCLEOTIDE SEQUENCE [LARGE SCALE GENOMIC DNA]</scope>
    <source>
        <strain evidence="3">MUCL 33604</strain>
    </source>
</reference>
<dbReference type="AlphaFoldDB" id="A0A067PYV2"/>